<evidence type="ECO:0000313" key="2">
    <source>
        <dbReference type="Proteomes" id="UP000276133"/>
    </source>
</evidence>
<gene>
    <name evidence="1" type="ORF">BpHYR1_007164</name>
</gene>
<evidence type="ECO:0000313" key="1">
    <source>
        <dbReference type="EMBL" id="RNA31398.1"/>
    </source>
</evidence>
<organism evidence="1 2">
    <name type="scientific">Brachionus plicatilis</name>
    <name type="common">Marine rotifer</name>
    <name type="synonym">Brachionus muelleri</name>
    <dbReference type="NCBI Taxonomy" id="10195"/>
    <lineage>
        <taxon>Eukaryota</taxon>
        <taxon>Metazoa</taxon>
        <taxon>Spiralia</taxon>
        <taxon>Gnathifera</taxon>
        <taxon>Rotifera</taxon>
        <taxon>Eurotatoria</taxon>
        <taxon>Monogononta</taxon>
        <taxon>Pseudotrocha</taxon>
        <taxon>Ploima</taxon>
        <taxon>Brachionidae</taxon>
        <taxon>Brachionus</taxon>
    </lineage>
</organism>
<proteinExistence type="predicted"/>
<accession>A0A3M7S717</accession>
<reference evidence="1 2" key="1">
    <citation type="journal article" date="2018" name="Sci. Rep.">
        <title>Genomic signatures of local adaptation to the degree of environmental predictability in rotifers.</title>
        <authorList>
            <person name="Franch-Gras L."/>
            <person name="Hahn C."/>
            <person name="Garcia-Roger E.M."/>
            <person name="Carmona M.J."/>
            <person name="Serra M."/>
            <person name="Gomez A."/>
        </authorList>
    </citation>
    <scope>NUCLEOTIDE SEQUENCE [LARGE SCALE GENOMIC DNA]</scope>
    <source>
        <strain evidence="1">HYR1</strain>
    </source>
</reference>
<dbReference type="Proteomes" id="UP000276133">
    <property type="component" value="Unassembled WGS sequence"/>
</dbReference>
<protein>
    <submittedName>
        <fullName evidence="1">Uncharacterized protein</fullName>
    </submittedName>
</protein>
<keyword evidence="2" id="KW-1185">Reference proteome</keyword>
<name>A0A3M7S717_BRAPC</name>
<dbReference type="EMBL" id="REGN01001949">
    <property type="protein sequence ID" value="RNA31398.1"/>
    <property type="molecule type" value="Genomic_DNA"/>
</dbReference>
<sequence>MKNLSIHLIVAYSTPKEHFRIPNVSKKNFSNSLIFYIRNLQSFIGSKVELYPLIFFPSGIFSYQP</sequence>
<comment type="caution">
    <text evidence="1">The sequence shown here is derived from an EMBL/GenBank/DDBJ whole genome shotgun (WGS) entry which is preliminary data.</text>
</comment>
<dbReference type="AlphaFoldDB" id="A0A3M7S717"/>